<dbReference type="Proteomes" id="UP000000314">
    <property type="component" value="Chromosome 3"/>
</dbReference>
<dbReference type="GO" id="GO:0051131">
    <property type="term" value="P:chaperone-mediated protein complex assembly"/>
    <property type="evidence" value="ECO:0007669"/>
    <property type="project" value="EnsemblFungi"/>
</dbReference>
<evidence type="ECO:0000256" key="3">
    <source>
        <dbReference type="ARBA" id="ARBA00022692"/>
    </source>
</evidence>
<dbReference type="SMART" id="SM01024">
    <property type="entry name" value="BCS1_N"/>
    <property type="match status" value="1"/>
</dbReference>
<evidence type="ECO:0000256" key="9">
    <source>
        <dbReference type="ARBA" id="ARBA00023128"/>
    </source>
</evidence>
<dbReference type="GO" id="GO:0008320">
    <property type="term" value="F:protein transmembrane transporter activity"/>
    <property type="evidence" value="ECO:0007669"/>
    <property type="project" value="EnsemblFungi"/>
</dbReference>
<dbReference type="GO" id="GO:0005743">
    <property type="term" value="C:mitochondrial inner membrane"/>
    <property type="evidence" value="ECO:0007669"/>
    <property type="project" value="UniProtKB-SubCell"/>
</dbReference>
<evidence type="ECO:0000256" key="11">
    <source>
        <dbReference type="ARBA" id="ARBA00048778"/>
    </source>
</evidence>
<dbReference type="SMR" id="C4R3L0"/>
<dbReference type="InterPro" id="IPR027417">
    <property type="entry name" value="P-loop_NTPase"/>
</dbReference>
<evidence type="ECO:0000256" key="4">
    <source>
        <dbReference type="ARBA" id="ARBA00022741"/>
    </source>
</evidence>
<dbReference type="HOGENOM" id="CLU_010189_6_2_1"/>
<dbReference type="InterPro" id="IPR050747">
    <property type="entry name" value="Mitochondrial_chaperone_BCS1"/>
</dbReference>
<dbReference type="InterPro" id="IPR003959">
    <property type="entry name" value="ATPase_AAA_core"/>
</dbReference>
<evidence type="ECO:0000256" key="1">
    <source>
        <dbReference type="ARBA" id="ARBA00004434"/>
    </source>
</evidence>
<comment type="catalytic activity">
    <reaction evidence="11">
        <text>ATP + H2O = ADP + phosphate + H(+)</text>
        <dbReference type="Rhea" id="RHEA:13065"/>
        <dbReference type="ChEBI" id="CHEBI:15377"/>
        <dbReference type="ChEBI" id="CHEBI:15378"/>
        <dbReference type="ChEBI" id="CHEBI:30616"/>
        <dbReference type="ChEBI" id="CHEBI:43474"/>
        <dbReference type="ChEBI" id="CHEBI:456216"/>
    </reaction>
    <physiologicalReaction direction="left-to-right" evidence="11">
        <dbReference type="Rhea" id="RHEA:13066"/>
    </physiologicalReaction>
</comment>
<dbReference type="InterPro" id="IPR057495">
    <property type="entry name" value="AAA_lid_BCS1"/>
</dbReference>
<keyword evidence="5" id="KW-0999">Mitochondrion inner membrane</keyword>
<dbReference type="FunCoup" id="C4R3L0">
    <property type="interactions" value="1118"/>
</dbReference>
<dbReference type="InterPro" id="IPR003593">
    <property type="entry name" value="AAA+_ATPase"/>
</dbReference>
<evidence type="ECO:0000256" key="7">
    <source>
        <dbReference type="ARBA" id="ARBA00022840"/>
    </source>
</evidence>
<dbReference type="AlphaFoldDB" id="C4R3L0"/>
<evidence type="ECO:0000259" key="14">
    <source>
        <dbReference type="SMART" id="SM01024"/>
    </source>
</evidence>
<dbReference type="EMBL" id="FN392321">
    <property type="protein sequence ID" value="CAY70046.1"/>
    <property type="molecule type" value="Genomic_DNA"/>
</dbReference>
<comment type="subcellular location">
    <subcellularLocation>
        <location evidence="1">Mitochondrion inner membrane</location>
        <topology evidence="1">Single-pass membrane protein</topology>
    </subcellularLocation>
</comment>
<dbReference type="SMART" id="SM00382">
    <property type="entry name" value="AAA"/>
    <property type="match status" value="1"/>
</dbReference>
<dbReference type="STRING" id="644223.C4R3L0"/>
<dbReference type="InterPro" id="IPR014851">
    <property type="entry name" value="BCS1_N"/>
</dbReference>
<dbReference type="PANTHER" id="PTHR23070">
    <property type="entry name" value="BCS1 AAA-TYPE ATPASE"/>
    <property type="match status" value="1"/>
</dbReference>
<dbReference type="GO" id="GO:0042626">
    <property type="term" value="F:ATPase-coupled transmembrane transporter activity"/>
    <property type="evidence" value="ECO:0007669"/>
    <property type="project" value="EnsemblFungi"/>
</dbReference>
<feature type="domain" description="BCS1 N-terminal" evidence="14">
    <location>
        <begin position="52"/>
        <end position="221"/>
    </location>
</feature>
<accession>C4R3L0</accession>
<dbReference type="GO" id="GO:0032979">
    <property type="term" value="P:protein insertion into mitochondrial inner membrane from matrix"/>
    <property type="evidence" value="ECO:0007669"/>
    <property type="project" value="EnsemblFungi"/>
</dbReference>
<evidence type="ECO:0000256" key="6">
    <source>
        <dbReference type="ARBA" id="ARBA00022801"/>
    </source>
</evidence>
<dbReference type="eggNOG" id="KOG0743">
    <property type="taxonomic scope" value="Eukaryota"/>
</dbReference>
<evidence type="ECO:0000259" key="13">
    <source>
        <dbReference type="SMART" id="SM00382"/>
    </source>
</evidence>
<evidence type="ECO:0000256" key="2">
    <source>
        <dbReference type="ARBA" id="ARBA00007448"/>
    </source>
</evidence>
<reference evidence="15 16" key="1">
    <citation type="journal article" date="2009" name="Nat. Biotechnol.">
        <title>Genome sequence of the recombinant protein production host Pichia pastoris.</title>
        <authorList>
            <person name="De Schutter K."/>
            <person name="Lin Y.C."/>
            <person name="Tiels P."/>
            <person name="Van Hecke A."/>
            <person name="Glinka S."/>
            <person name="Weber-Lehmann J."/>
            <person name="Rouze P."/>
            <person name="Van de Peer Y."/>
            <person name="Callewaert N."/>
        </authorList>
    </citation>
    <scope>NUCLEOTIDE SEQUENCE [LARGE SCALE GENOMIC DNA]</scope>
    <source>
        <strain evidence="16">GS115 / ATCC 20864</strain>
    </source>
</reference>
<dbReference type="Pfam" id="PF08740">
    <property type="entry name" value="BCS1_N"/>
    <property type="match status" value="1"/>
</dbReference>
<keyword evidence="6" id="KW-0378">Hydrolase</keyword>
<keyword evidence="9" id="KW-0496">Mitochondrion</keyword>
<dbReference type="InterPro" id="IPR003960">
    <property type="entry name" value="ATPase_AAA_CS"/>
</dbReference>
<dbReference type="FunFam" id="3.40.50.300:FF:000768">
    <property type="entry name" value="Probable mitochondrial chaperone bcs1"/>
    <property type="match status" value="1"/>
</dbReference>
<dbReference type="GO" id="GO:0034551">
    <property type="term" value="P:mitochondrial respiratory chain complex III assembly"/>
    <property type="evidence" value="ECO:0007669"/>
    <property type="project" value="EnsemblFungi"/>
</dbReference>
<keyword evidence="4 12" id="KW-0547">Nucleotide-binding</keyword>
<dbReference type="OMA" id="WMTLYQR"/>
<dbReference type="CDD" id="cd19510">
    <property type="entry name" value="RecA-like_BCS1"/>
    <property type="match status" value="1"/>
</dbReference>
<name>C4R3L0_KOMPG</name>
<keyword evidence="3" id="KW-0812">Transmembrane</keyword>
<dbReference type="GO" id="GO:0016887">
    <property type="term" value="F:ATP hydrolysis activity"/>
    <property type="evidence" value="ECO:0007669"/>
    <property type="project" value="EnsemblFungi"/>
</dbReference>
<sequence length="451" mass="51021">MNSLPATANSNTPVVSLEKLKETDGSFKGMASGLLEDVMKGNPYFAAGGGLMLLGTGLALLKSGITRVSGLAYRQMLVDLEIPSKDKSYLWFLEWMSQYKHRSSRHLSVETNYTQHNNGSISTSFSLVPGPGKHLIKYEGAWMLINRERSGKLLDMTNGTPFETITLTTLYRDRNKFPSLLEEAKRMALKTREGKTVIYTSWGQEWRPFGQPRMKRLIDSVVLDKGIKESIIDDVQDFLTSGQWYHDRGIPYRRGYLLYGPPGSGKTSFIQSLAGYLDYNICILNLSETNLTDDRLNYLMNHIPERSILLLEDVDAAFNKRSQTDEKGYSSGVTFSGLLNALDGVASAEEMLTFMTSNHPERLDPALLRPGRVDYKVLIDNASIYQIERMFLRFYGETHRELCDEFLEQFKTLGLPTVSAAQLQGLFVYNKRDPKKAIEMVEVLKQPNHVF</sequence>
<keyword evidence="16" id="KW-1185">Reference proteome</keyword>
<evidence type="ECO:0000313" key="16">
    <source>
        <dbReference type="Proteomes" id="UP000000314"/>
    </source>
</evidence>
<keyword evidence="10" id="KW-0472">Membrane</keyword>
<evidence type="ECO:0000256" key="5">
    <source>
        <dbReference type="ARBA" id="ARBA00022792"/>
    </source>
</evidence>
<evidence type="ECO:0000256" key="12">
    <source>
        <dbReference type="RuleBase" id="RU003651"/>
    </source>
</evidence>
<comment type="similarity">
    <text evidence="2">Belongs to the AAA ATPase family. BCS1 subfamily.</text>
</comment>
<keyword evidence="7 12" id="KW-0067">ATP-binding</keyword>
<dbReference type="SUPFAM" id="SSF52540">
    <property type="entry name" value="P-loop containing nucleoside triphosphate hydrolases"/>
    <property type="match status" value="1"/>
</dbReference>
<evidence type="ECO:0000256" key="10">
    <source>
        <dbReference type="ARBA" id="ARBA00023136"/>
    </source>
</evidence>
<dbReference type="GO" id="GO:0005524">
    <property type="term" value="F:ATP binding"/>
    <property type="evidence" value="ECO:0007669"/>
    <property type="project" value="UniProtKB-KW"/>
</dbReference>
<organism evidence="15 16">
    <name type="scientific">Komagataella phaffii (strain GS115 / ATCC 20864)</name>
    <name type="common">Yeast</name>
    <name type="synonym">Pichia pastoris</name>
    <dbReference type="NCBI Taxonomy" id="644223"/>
    <lineage>
        <taxon>Eukaryota</taxon>
        <taxon>Fungi</taxon>
        <taxon>Dikarya</taxon>
        <taxon>Ascomycota</taxon>
        <taxon>Saccharomycotina</taxon>
        <taxon>Pichiomycetes</taxon>
        <taxon>Pichiales</taxon>
        <taxon>Pichiaceae</taxon>
        <taxon>Komagataella</taxon>
    </lineage>
</organism>
<protein>
    <submittedName>
        <fullName evidence="15">Protein of the mitochondrial inner membrane that functions as an ATP-dependent chaperone, required f</fullName>
    </submittedName>
</protein>
<dbReference type="OrthoDB" id="10251412at2759"/>
<dbReference type="Gene3D" id="3.40.50.300">
    <property type="entry name" value="P-loop containing nucleotide triphosphate hydrolases"/>
    <property type="match status" value="1"/>
</dbReference>
<feature type="domain" description="AAA+ ATPase" evidence="13">
    <location>
        <begin position="252"/>
        <end position="383"/>
    </location>
</feature>
<dbReference type="InParanoid" id="C4R3L0"/>
<evidence type="ECO:0000256" key="8">
    <source>
        <dbReference type="ARBA" id="ARBA00022989"/>
    </source>
</evidence>
<gene>
    <name evidence="15" type="ordered locus">PAS_chr3_0116</name>
</gene>
<dbReference type="Pfam" id="PF25426">
    <property type="entry name" value="AAA_lid_BCS1"/>
    <property type="match status" value="1"/>
</dbReference>
<keyword evidence="8" id="KW-1133">Transmembrane helix</keyword>
<dbReference type="RefSeq" id="XP_002492325.1">
    <property type="nucleotide sequence ID" value="XM_002492280.1"/>
</dbReference>
<evidence type="ECO:0000313" key="15">
    <source>
        <dbReference type="EMBL" id="CAY70046.1"/>
    </source>
</evidence>
<dbReference type="PROSITE" id="PS00674">
    <property type="entry name" value="AAA"/>
    <property type="match status" value="1"/>
</dbReference>
<proteinExistence type="inferred from homology"/>
<dbReference type="GeneID" id="8199396"/>
<dbReference type="Pfam" id="PF00004">
    <property type="entry name" value="AAA"/>
    <property type="match status" value="1"/>
</dbReference>
<dbReference type="KEGG" id="ppa:PAS_chr3_0116"/>